<organism evidence="2 3">
    <name type="scientific">Coniosporium apollinis (strain CBS 100218)</name>
    <name type="common">Rock-inhabiting black yeast</name>
    <dbReference type="NCBI Taxonomy" id="1168221"/>
    <lineage>
        <taxon>Eukaryota</taxon>
        <taxon>Fungi</taxon>
        <taxon>Dikarya</taxon>
        <taxon>Ascomycota</taxon>
        <taxon>Pezizomycotina</taxon>
        <taxon>Dothideomycetes</taxon>
        <taxon>Dothideomycetes incertae sedis</taxon>
        <taxon>Coniosporium</taxon>
    </lineage>
</organism>
<accession>R7YI95</accession>
<feature type="region of interest" description="Disordered" evidence="1">
    <location>
        <begin position="170"/>
        <end position="195"/>
    </location>
</feature>
<gene>
    <name evidence="2" type="ORF">W97_00595</name>
</gene>
<dbReference type="RefSeq" id="XP_007776698.1">
    <property type="nucleotide sequence ID" value="XM_007778508.1"/>
</dbReference>
<dbReference type="Proteomes" id="UP000016924">
    <property type="component" value="Unassembled WGS sequence"/>
</dbReference>
<sequence>MTWGFLRNIVVLTADSTDEAAFSSAAGQLISLYIPPSVASAIYSAATAASVTGDSNSIIQSALTATASPTWLTAVPTEYQSNLNALDSEISALRGAAATGIPGADRVTTITNSAGSAITSIVPGSLTDAAASSASSALSQGSALASSLASSLSSSVSAAVSSLESSASGATSSAASTETVTESTTSTSSEAATSSAAAESTSSALAAPTQVPMAAAGVLGFLGAALAL</sequence>
<dbReference type="eggNOG" id="ENOG502RK3Y">
    <property type="taxonomic scope" value="Eukaryota"/>
</dbReference>
<proteinExistence type="predicted"/>
<dbReference type="AlphaFoldDB" id="R7YI95"/>
<protein>
    <submittedName>
        <fullName evidence="2">Uncharacterized protein</fullName>
    </submittedName>
</protein>
<dbReference type="GeneID" id="19897906"/>
<evidence type="ECO:0000313" key="2">
    <source>
        <dbReference type="EMBL" id="EON61381.1"/>
    </source>
</evidence>
<dbReference type="EMBL" id="JH767555">
    <property type="protein sequence ID" value="EON61381.1"/>
    <property type="molecule type" value="Genomic_DNA"/>
</dbReference>
<name>R7YI95_CONA1</name>
<evidence type="ECO:0000313" key="3">
    <source>
        <dbReference type="Proteomes" id="UP000016924"/>
    </source>
</evidence>
<dbReference type="HOGENOM" id="CLU_1214677_0_0_1"/>
<dbReference type="STRING" id="1168221.R7YI95"/>
<evidence type="ECO:0000256" key="1">
    <source>
        <dbReference type="SAM" id="MobiDB-lite"/>
    </source>
</evidence>
<dbReference type="OrthoDB" id="4850190at2759"/>
<reference evidence="3" key="1">
    <citation type="submission" date="2012-06" db="EMBL/GenBank/DDBJ databases">
        <title>The genome sequence of Coniosporium apollinis CBS 100218.</title>
        <authorList>
            <consortium name="The Broad Institute Genome Sequencing Platform"/>
            <person name="Cuomo C."/>
            <person name="Gorbushina A."/>
            <person name="Noack S."/>
            <person name="Walker B."/>
            <person name="Young S.K."/>
            <person name="Zeng Q."/>
            <person name="Gargeya S."/>
            <person name="Fitzgerald M."/>
            <person name="Haas B."/>
            <person name="Abouelleil A."/>
            <person name="Alvarado L."/>
            <person name="Arachchi H.M."/>
            <person name="Berlin A.M."/>
            <person name="Chapman S.B."/>
            <person name="Goldberg J."/>
            <person name="Griggs A."/>
            <person name="Gujja S."/>
            <person name="Hansen M."/>
            <person name="Howarth C."/>
            <person name="Imamovic A."/>
            <person name="Larimer J."/>
            <person name="McCowan C."/>
            <person name="Montmayeur A."/>
            <person name="Murphy C."/>
            <person name="Neiman D."/>
            <person name="Pearson M."/>
            <person name="Priest M."/>
            <person name="Roberts A."/>
            <person name="Saif S."/>
            <person name="Shea T."/>
            <person name="Sisk P."/>
            <person name="Sykes S."/>
            <person name="Wortman J."/>
            <person name="Nusbaum C."/>
            <person name="Birren B."/>
        </authorList>
    </citation>
    <scope>NUCLEOTIDE SEQUENCE [LARGE SCALE GENOMIC DNA]</scope>
    <source>
        <strain evidence="3">CBS 100218</strain>
    </source>
</reference>
<dbReference type="OMA" id="TAYVSQY"/>
<keyword evidence="3" id="KW-1185">Reference proteome</keyword>